<protein>
    <submittedName>
        <fullName evidence="11">Receptor-like protein EIX1</fullName>
    </submittedName>
</protein>
<keyword evidence="2" id="KW-0433">Leucine-rich repeat</keyword>
<dbReference type="PANTHER" id="PTHR48063">
    <property type="entry name" value="LRR RECEPTOR-LIKE KINASE"/>
    <property type="match status" value="1"/>
</dbReference>
<gene>
    <name evidence="11" type="ORF">AAHA92_11025</name>
</gene>
<dbReference type="EMBL" id="JBEAFC010000004">
    <property type="protein sequence ID" value="KAL1560859.1"/>
    <property type="molecule type" value="Genomic_DNA"/>
</dbReference>
<evidence type="ECO:0000256" key="3">
    <source>
        <dbReference type="ARBA" id="ARBA00022692"/>
    </source>
</evidence>
<comment type="caution">
    <text evidence="11">The sequence shown here is derived from an EMBL/GenBank/DDBJ whole genome shotgun (WGS) entry which is preliminary data.</text>
</comment>
<accession>A0ABD1HZZ0</accession>
<proteinExistence type="predicted"/>
<evidence type="ECO:0000259" key="10">
    <source>
        <dbReference type="Pfam" id="PF23598"/>
    </source>
</evidence>
<evidence type="ECO:0000259" key="9">
    <source>
        <dbReference type="Pfam" id="PF08263"/>
    </source>
</evidence>
<evidence type="ECO:0000256" key="1">
    <source>
        <dbReference type="ARBA" id="ARBA00004479"/>
    </source>
</evidence>
<comment type="subcellular location">
    <subcellularLocation>
        <location evidence="1">Membrane</location>
        <topology evidence="1">Single-pass type I membrane protein</topology>
    </subcellularLocation>
</comment>
<keyword evidence="12" id="KW-1185">Reference proteome</keyword>
<dbReference type="AlphaFoldDB" id="A0ABD1HZZ0"/>
<sequence length="276" mass="31029">MSESQKILPWRGIKGRNSQWEPRGDDACIQREREALLSFKNGLFDPYAFFLSWQSYECCKWYGVECSNTTGHVIALRLNAASFYEGLQGEVGSSLLELHHLNYLDLSGNDFGGNPIPKFIGSMKRLQHLYLRGSNFSGIVPPQIGNLTHLKSLDLSLNSLKIENLDWLASLSLLSYLDLSQIDLSHINWLQHILSLHSLYELQLNSCNISIALVEPSVNSSSTSLSIIALSDNQLTSSWFHWLSNISTALVEIDTSHNALAFPIPDAFIEREIHSH</sequence>
<dbReference type="PANTHER" id="PTHR48063:SF98">
    <property type="entry name" value="LRR RECEPTOR-LIKE SERINE_THREONINE-PROTEIN KINASE FLS2"/>
    <property type="match status" value="1"/>
</dbReference>
<keyword evidence="7" id="KW-0472">Membrane</keyword>
<evidence type="ECO:0000256" key="7">
    <source>
        <dbReference type="ARBA" id="ARBA00023136"/>
    </source>
</evidence>
<dbReference type="Pfam" id="PF08263">
    <property type="entry name" value="LRRNT_2"/>
    <property type="match status" value="1"/>
</dbReference>
<keyword evidence="8" id="KW-0325">Glycoprotein</keyword>
<keyword evidence="6" id="KW-1133">Transmembrane helix</keyword>
<dbReference type="Gene3D" id="3.80.10.10">
    <property type="entry name" value="Ribonuclease Inhibitor"/>
    <property type="match status" value="2"/>
</dbReference>
<organism evidence="11 12">
    <name type="scientific">Salvia divinorum</name>
    <name type="common">Maria pastora</name>
    <name type="synonym">Diviner's sage</name>
    <dbReference type="NCBI Taxonomy" id="28513"/>
    <lineage>
        <taxon>Eukaryota</taxon>
        <taxon>Viridiplantae</taxon>
        <taxon>Streptophyta</taxon>
        <taxon>Embryophyta</taxon>
        <taxon>Tracheophyta</taxon>
        <taxon>Spermatophyta</taxon>
        <taxon>Magnoliopsida</taxon>
        <taxon>eudicotyledons</taxon>
        <taxon>Gunneridae</taxon>
        <taxon>Pentapetalae</taxon>
        <taxon>asterids</taxon>
        <taxon>lamiids</taxon>
        <taxon>Lamiales</taxon>
        <taxon>Lamiaceae</taxon>
        <taxon>Nepetoideae</taxon>
        <taxon>Mentheae</taxon>
        <taxon>Salviinae</taxon>
        <taxon>Salvia</taxon>
        <taxon>Salvia subgen. Calosphace</taxon>
    </lineage>
</organism>
<name>A0ABD1HZZ0_SALDI</name>
<evidence type="ECO:0000256" key="2">
    <source>
        <dbReference type="ARBA" id="ARBA00022614"/>
    </source>
</evidence>
<dbReference type="InterPro" id="IPR001611">
    <property type="entry name" value="Leu-rich_rpt"/>
</dbReference>
<evidence type="ECO:0000256" key="4">
    <source>
        <dbReference type="ARBA" id="ARBA00022729"/>
    </source>
</evidence>
<dbReference type="Pfam" id="PF23598">
    <property type="entry name" value="LRR_14"/>
    <property type="match status" value="1"/>
</dbReference>
<reference evidence="11 12" key="1">
    <citation type="submission" date="2024-06" db="EMBL/GenBank/DDBJ databases">
        <title>A chromosome level genome sequence of Diviner's sage (Salvia divinorum).</title>
        <authorList>
            <person name="Ford S.A."/>
            <person name="Ro D.-K."/>
            <person name="Ness R.W."/>
            <person name="Phillips M.A."/>
        </authorList>
    </citation>
    <scope>NUCLEOTIDE SEQUENCE [LARGE SCALE GENOMIC DNA]</scope>
    <source>
        <strain evidence="11">SAF-2024a</strain>
        <tissue evidence="11">Leaf</tissue>
    </source>
</reference>
<dbReference type="InterPro" id="IPR013210">
    <property type="entry name" value="LRR_N_plant-typ"/>
</dbReference>
<dbReference type="InterPro" id="IPR046956">
    <property type="entry name" value="RLP23-like"/>
</dbReference>
<feature type="domain" description="Leucine-rich repeat-containing N-terminal plant-type" evidence="9">
    <location>
        <begin position="31"/>
        <end position="67"/>
    </location>
</feature>
<dbReference type="PROSITE" id="PS51450">
    <property type="entry name" value="LRR"/>
    <property type="match status" value="1"/>
</dbReference>
<evidence type="ECO:0000256" key="8">
    <source>
        <dbReference type="ARBA" id="ARBA00023180"/>
    </source>
</evidence>
<keyword evidence="4" id="KW-0732">Signal</keyword>
<dbReference type="GO" id="GO:0016020">
    <property type="term" value="C:membrane"/>
    <property type="evidence" value="ECO:0007669"/>
    <property type="project" value="UniProtKB-SubCell"/>
</dbReference>
<evidence type="ECO:0000256" key="6">
    <source>
        <dbReference type="ARBA" id="ARBA00022989"/>
    </source>
</evidence>
<dbReference type="InterPro" id="IPR055414">
    <property type="entry name" value="LRR_R13L4/SHOC2-like"/>
</dbReference>
<dbReference type="InterPro" id="IPR032675">
    <property type="entry name" value="LRR_dom_sf"/>
</dbReference>
<keyword evidence="3" id="KW-0812">Transmembrane</keyword>
<dbReference type="Proteomes" id="UP001567538">
    <property type="component" value="Unassembled WGS sequence"/>
</dbReference>
<evidence type="ECO:0000313" key="12">
    <source>
        <dbReference type="Proteomes" id="UP001567538"/>
    </source>
</evidence>
<feature type="domain" description="Disease resistance R13L4/SHOC-2-like LRR" evidence="10">
    <location>
        <begin position="94"/>
        <end position="215"/>
    </location>
</feature>
<evidence type="ECO:0000256" key="5">
    <source>
        <dbReference type="ARBA" id="ARBA00022737"/>
    </source>
</evidence>
<evidence type="ECO:0000313" key="11">
    <source>
        <dbReference type="EMBL" id="KAL1560859.1"/>
    </source>
</evidence>
<keyword evidence="5" id="KW-0677">Repeat</keyword>
<dbReference type="SUPFAM" id="SSF52058">
    <property type="entry name" value="L domain-like"/>
    <property type="match status" value="1"/>
</dbReference>